<evidence type="ECO:0008006" key="3">
    <source>
        <dbReference type="Google" id="ProtNLM"/>
    </source>
</evidence>
<comment type="caution">
    <text evidence="1">The sequence shown here is derived from an EMBL/GenBank/DDBJ whole genome shotgun (WGS) entry which is preliminary data.</text>
</comment>
<gene>
    <name evidence="1" type="ORF">C1645_835948</name>
</gene>
<dbReference type="AlphaFoldDB" id="A0A397SDG0"/>
<keyword evidence="2" id="KW-1185">Reference proteome</keyword>
<evidence type="ECO:0000313" key="2">
    <source>
        <dbReference type="Proteomes" id="UP000265703"/>
    </source>
</evidence>
<protein>
    <recommendedName>
        <fullName evidence="3">Hsp70 protein</fullName>
    </recommendedName>
</protein>
<dbReference type="OrthoDB" id="2963168at2759"/>
<feature type="non-terminal residue" evidence="1">
    <location>
        <position position="139"/>
    </location>
</feature>
<dbReference type="SUPFAM" id="SSF53067">
    <property type="entry name" value="Actin-like ATPase domain"/>
    <property type="match status" value="1"/>
</dbReference>
<evidence type="ECO:0000313" key="1">
    <source>
        <dbReference type="EMBL" id="RIA82047.1"/>
    </source>
</evidence>
<reference evidence="1 2" key="1">
    <citation type="submission" date="2018-06" db="EMBL/GenBank/DDBJ databases">
        <title>Comparative genomics reveals the genomic features of Rhizophagus irregularis, R. cerebriforme, R. diaphanum and Gigaspora rosea, and their symbiotic lifestyle signature.</title>
        <authorList>
            <person name="Morin E."/>
            <person name="San Clemente H."/>
            <person name="Chen E.C.H."/>
            <person name="De La Providencia I."/>
            <person name="Hainaut M."/>
            <person name="Kuo A."/>
            <person name="Kohler A."/>
            <person name="Murat C."/>
            <person name="Tang N."/>
            <person name="Roy S."/>
            <person name="Loubradou J."/>
            <person name="Henrissat B."/>
            <person name="Grigoriev I.V."/>
            <person name="Corradi N."/>
            <person name="Roux C."/>
            <person name="Martin F.M."/>
        </authorList>
    </citation>
    <scope>NUCLEOTIDE SEQUENCE [LARGE SCALE GENOMIC DNA]</scope>
    <source>
        <strain evidence="1 2">DAOM 227022</strain>
    </source>
</reference>
<accession>A0A397SDG0</accession>
<dbReference type="PANTHER" id="PTHR14187:SF5">
    <property type="entry name" value="HEAT SHOCK 70 KDA PROTEIN 12A"/>
    <property type="match status" value="1"/>
</dbReference>
<dbReference type="Gene3D" id="3.30.420.40">
    <property type="match status" value="1"/>
</dbReference>
<dbReference type="EMBL" id="QKYT01000709">
    <property type="protein sequence ID" value="RIA82047.1"/>
    <property type="molecule type" value="Genomic_DNA"/>
</dbReference>
<organism evidence="1 2">
    <name type="scientific">Glomus cerebriforme</name>
    <dbReference type="NCBI Taxonomy" id="658196"/>
    <lineage>
        <taxon>Eukaryota</taxon>
        <taxon>Fungi</taxon>
        <taxon>Fungi incertae sedis</taxon>
        <taxon>Mucoromycota</taxon>
        <taxon>Glomeromycotina</taxon>
        <taxon>Glomeromycetes</taxon>
        <taxon>Glomerales</taxon>
        <taxon>Glomeraceae</taxon>
        <taxon>Glomus</taxon>
    </lineage>
</organism>
<dbReference type="PANTHER" id="PTHR14187">
    <property type="entry name" value="ALPHA KINASE/ELONGATION FACTOR 2 KINASE"/>
    <property type="match status" value="1"/>
</dbReference>
<proteinExistence type="predicted"/>
<dbReference type="InterPro" id="IPR043129">
    <property type="entry name" value="ATPase_NBD"/>
</dbReference>
<name>A0A397SDG0_9GLOM</name>
<dbReference type="Proteomes" id="UP000265703">
    <property type="component" value="Unassembled WGS sequence"/>
</dbReference>
<sequence length="139" mass="16050">MSWKSDIRVVVGLDFGTTYSGFTYAHISDDNQFVTNDRWPGELGQLKTNTVIQYDEHYKNVETWGYPALSKRPNKKKKNKKGARPIELFKLHLGNLFDDLKPELPVDYKKAITDYLREIGGLIKDMVTTHWSGIESLEK</sequence>